<proteinExistence type="predicted"/>
<dbReference type="InterPro" id="IPR008254">
    <property type="entry name" value="Flavodoxin/NO_synth"/>
</dbReference>
<dbReference type="InterPro" id="IPR029039">
    <property type="entry name" value="Flavoprotein-like_sf"/>
</dbReference>
<dbReference type="RefSeq" id="WP_091093198.1">
    <property type="nucleotide sequence ID" value="NZ_FOHX01000023.1"/>
</dbReference>
<dbReference type="AlphaFoldDB" id="A0A1I0LQP5"/>
<reference evidence="2 3" key="1">
    <citation type="submission" date="2016-10" db="EMBL/GenBank/DDBJ databases">
        <authorList>
            <person name="de Groot N.N."/>
        </authorList>
    </citation>
    <scope>NUCLEOTIDE SEQUENCE [LARGE SCALE GENOMIC DNA]</scope>
    <source>
        <strain evidence="2 3">CGMCC 4.5598</strain>
    </source>
</reference>
<evidence type="ECO:0000313" key="3">
    <source>
        <dbReference type="Proteomes" id="UP000199361"/>
    </source>
</evidence>
<evidence type="ECO:0000313" key="2">
    <source>
        <dbReference type="EMBL" id="SEU44465.1"/>
    </source>
</evidence>
<dbReference type="Proteomes" id="UP000199361">
    <property type="component" value="Unassembled WGS sequence"/>
</dbReference>
<feature type="domain" description="Flavodoxin-like" evidence="1">
    <location>
        <begin position="3"/>
        <end position="165"/>
    </location>
</feature>
<dbReference type="GO" id="GO:0010181">
    <property type="term" value="F:FMN binding"/>
    <property type="evidence" value="ECO:0007669"/>
    <property type="project" value="InterPro"/>
</dbReference>
<protein>
    <submittedName>
        <fullName evidence="2">Flavodoxin</fullName>
    </submittedName>
</protein>
<gene>
    <name evidence="2" type="ORF">SAMN05421811_12339</name>
</gene>
<keyword evidence="3" id="KW-1185">Reference proteome</keyword>
<name>A0A1I0LQP5_9ACTN</name>
<sequence>MYALVVYESMYGNTKAVAESIAEGLASAMRAEVAEVAGAPGVVGADVSLLVVGGPTHAFGLSRVSTRQSAAQQAEGVPLVSKGRGVREWLAALRTSSAALDAAAFDTRVAKPRMPGSAAQGVARRLRRAGVRLACPARSFYVEGTLGPLVPGELDRAREWGESLARAHTVPVP</sequence>
<dbReference type="SUPFAM" id="SSF52218">
    <property type="entry name" value="Flavoproteins"/>
    <property type="match status" value="1"/>
</dbReference>
<dbReference type="PROSITE" id="PS50902">
    <property type="entry name" value="FLAVODOXIN_LIKE"/>
    <property type="match status" value="1"/>
</dbReference>
<dbReference type="GO" id="GO:0009055">
    <property type="term" value="F:electron transfer activity"/>
    <property type="evidence" value="ECO:0007669"/>
    <property type="project" value="InterPro"/>
</dbReference>
<accession>A0A1I0LQP5</accession>
<dbReference type="PROSITE" id="PS00201">
    <property type="entry name" value="FLAVODOXIN"/>
    <property type="match status" value="1"/>
</dbReference>
<dbReference type="EMBL" id="FOHX01000023">
    <property type="protein sequence ID" value="SEU44465.1"/>
    <property type="molecule type" value="Genomic_DNA"/>
</dbReference>
<dbReference type="InterPro" id="IPR001226">
    <property type="entry name" value="Flavodoxin_CS"/>
</dbReference>
<dbReference type="Pfam" id="PF00258">
    <property type="entry name" value="Flavodoxin_1"/>
    <property type="match status" value="1"/>
</dbReference>
<evidence type="ECO:0000259" key="1">
    <source>
        <dbReference type="PROSITE" id="PS50902"/>
    </source>
</evidence>
<dbReference type="STRING" id="568860.SAMN05421811_12339"/>
<organism evidence="2 3">
    <name type="scientific">Nonomuraea wenchangensis</name>
    <dbReference type="NCBI Taxonomy" id="568860"/>
    <lineage>
        <taxon>Bacteria</taxon>
        <taxon>Bacillati</taxon>
        <taxon>Actinomycetota</taxon>
        <taxon>Actinomycetes</taxon>
        <taxon>Streptosporangiales</taxon>
        <taxon>Streptosporangiaceae</taxon>
        <taxon>Nonomuraea</taxon>
    </lineage>
</organism>
<dbReference type="Gene3D" id="3.40.50.360">
    <property type="match status" value="1"/>
</dbReference>
<dbReference type="OrthoDB" id="3253043at2"/>